<keyword evidence="3" id="KW-1185">Reference proteome</keyword>
<feature type="compositionally biased region" description="Basic and acidic residues" evidence="1">
    <location>
        <begin position="1"/>
        <end position="11"/>
    </location>
</feature>
<dbReference type="AlphaFoldDB" id="A0A5B7JLU5"/>
<gene>
    <name evidence="2" type="ORF">E2C01_090985</name>
</gene>
<comment type="caution">
    <text evidence="2">The sequence shown here is derived from an EMBL/GenBank/DDBJ whole genome shotgun (WGS) entry which is preliminary data.</text>
</comment>
<accession>A0A5B7JLU5</accession>
<sequence length="63" mass="7158">MLRWDGREEASLHLSRRKGRQAGKQAGRRGAMWGSGLRVHEAVGGSPVRLCAPRRWAPVRRWP</sequence>
<name>A0A5B7JLU5_PORTR</name>
<protein>
    <submittedName>
        <fullName evidence="2">Uncharacterized protein</fullName>
    </submittedName>
</protein>
<reference evidence="2 3" key="1">
    <citation type="submission" date="2019-05" db="EMBL/GenBank/DDBJ databases">
        <title>Another draft genome of Portunus trituberculatus and its Hox gene families provides insights of decapod evolution.</title>
        <authorList>
            <person name="Jeong J.-H."/>
            <person name="Song I."/>
            <person name="Kim S."/>
            <person name="Choi T."/>
            <person name="Kim D."/>
            <person name="Ryu S."/>
            <person name="Kim W."/>
        </authorList>
    </citation>
    <scope>NUCLEOTIDE SEQUENCE [LARGE SCALE GENOMIC DNA]</scope>
    <source>
        <tissue evidence="2">Muscle</tissue>
    </source>
</reference>
<feature type="region of interest" description="Disordered" evidence="1">
    <location>
        <begin position="1"/>
        <end position="31"/>
    </location>
</feature>
<evidence type="ECO:0000313" key="2">
    <source>
        <dbReference type="EMBL" id="MPC95759.1"/>
    </source>
</evidence>
<dbReference type="EMBL" id="VSRR010103429">
    <property type="protein sequence ID" value="MPC95759.1"/>
    <property type="molecule type" value="Genomic_DNA"/>
</dbReference>
<dbReference type="Proteomes" id="UP000324222">
    <property type="component" value="Unassembled WGS sequence"/>
</dbReference>
<proteinExistence type="predicted"/>
<evidence type="ECO:0000313" key="3">
    <source>
        <dbReference type="Proteomes" id="UP000324222"/>
    </source>
</evidence>
<feature type="compositionally biased region" description="Low complexity" evidence="1">
    <location>
        <begin position="22"/>
        <end position="31"/>
    </location>
</feature>
<evidence type="ECO:0000256" key="1">
    <source>
        <dbReference type="SAM" id="MobiDB-lite"/>
    </source>
</evidence>
<organism evidence="2 3">
    <name type="scientific">Portunus trituberculatus</name>
    <name type="common">Swimming crab</name>
    <name type="synonym">Neptunus trituberculatus</name>
    <dbReference type="NCBI Taxonomy" id="210409"/>
    <lineage>
        <taxon>Eukaryota</taxon>
        <taxon>Metazoa</taxon>
        <taxon>Ecdysozoa</taxon>
        <taxon>Arthropoda</taxon>
        <taxon>Crustacea</taxon>
        <taxon>Multicrustacea</taxon>
        <taxon>Malacostraca</taxon>
        <taxon>Eumalacostraca</taxon>
        <taxon>Eucarida</taxon>
        <taxon>Decapoda</taxon>
        <taxon>Pleocyemata</taxon>
        <taxon>Brachyura</taxon>
        <taxon>Eubrachyura</taxon>
        <taxon>Portunoidea</taxon>
        <taxon>Portunidae</taxon>
        <taxon>Portuninae</taxon>
        <taxon>Portunus</taxon>
    </lineage>
</organism>